<feature type="region of interest" description="Disordered" evidence="1">
    <location>
        <begin position="287"/>
        <end position="317"/>
    </location>
</feature>
<dbReference type="PANTHER" id="PTHR33067:SF31">
    <property type="entry name" value="RNA-DIRECTED DNA POLYMERASE"/>
    <property type="match status" value="1"/>
</dbReference>
<sequence>MTKLEDQMSQLMSVMGDIKRQIGIGIPSNMEDNPWRKGKEHVKAISLQLGKILSSPETNTLETIVEYNDDPQEVSLEVKNEPESKEVITPVAEKENEVTKDSVVAKIPFPSRLEEKQRWDDDEFELVLEDMLVKVRSFITLADFVVLVFEDNREIPMLLRRPFLATSRSTIGLENNELNMKINGEIETFKCGHQSSDEDKRKESRHGREFPSYLKNAGCATTTNPGVTTKKKQVCIGKWIHENMKRCIGSQKVRVFFPYLVTALCSKAGVPMTSTEHYRPDMFGLMNAEQEEEMHESKEENKEEENDGSEEMDEEDN</sequence>
<dbReference type="EMBL" id="JABFAB010000007">
    <property type="protein sequence ID" value="MBA0653625.1"/>
    <property type="molecule type" value="Genomic_DNA"/>
</dbReference>
<proteinExistence type="predicted"/>
<dbReference type="PANTHER" id="PTHR33067">
    <property type="entry name" value="RNA-DIRECTED DNA POLYMERASE-RELATED"/>
    <property type="match status" value="1"/>
</dbReference>
<reference evidence="2 3" key="1">
    <citation type="journal article" date="2019" name="Genome Biol. Evol.">
        <title>Insights into the evolution of the New World diploid cottons (Gossypium, subgenus Houzingenia) based on genome sequencing.</title>
        <authorList>
            <person name="Grover C.E."/>
            <person name="Arick M.A. 2nd"/>
            <person name="Thrash A."/>
            <person name="Conover J.L."/>
            <person name="Sanders W.S."/>
            <person name="Peterson D.G."/>
            <person name="Frelichowski J.E."/>
            <person name="Scheffler J.A."/>
            <person name="Scheffler B.E."/>
            <person name="Wendel J.F."/>
        </authorList>
    </citation>
    <scope>NUCLEOTIDE SEQUENCE [LARGE SCALE GENOMIC DNA]</scope>
    <source>
        <strain evidence="2">57</strain>
        <tissue evidence="2">Leaf</tissue>
    </source>
</reference>
<evidence type="ECO:0000313" key="3">
    <source>
        <dbReference type="Proteomes" id="UP000593573"/>
    </source>
</evidence>
<evidence type="ECO:0000313" key="2">
    <source>
        <dbReference type="EMBL" id="MBA0653625.1"/>
    </source>
</evidence>
<evidence type="ECO:0000256" key="1">
    <source>
        <dbReference type="SAM" id="MobiDB-lite"/>
    </source>
</evidence>
<comment type="caution">
    <text evidence="2">The sequence shown here is derived from an EMBL/GenBank/DDBJ whole genome shotgun (WGS) entry which is preliminary data.</text>
</comment>
<organism evidence="2 3">
    <name type="scientific">Gossypium klotzschianum</name>
    <dbReference type="NCBI Taxonomy" id="34286"/>
    <lineage>
        <taxon>Eukaryota</taxon>
        <taxon>Viridiplantae</taxon>
        <taxon>Streptophyta</taxon>
        <taxon>Embryophyta</taxon>
        <taxon>Tracheophyta</taxon>
        <taxon>Spermatophyta</taxon>
        <taxon>Magnoliopsida</taxon>
        <taxon>eudicotyledons</taxon>
        <taxon>Gunneridae</taxon>
        <taxon>Pentapetalae</taxon>
        <taxon>rosids</taxon>
        <taxon>malvids</taxon>
        <taxon>Malvales</taxon>
        <taxon>Malvaceae</taxon>
        <taxon>Malvoideae</taxon>
        <taxon>Gossypium</taxon>
    </lineage>
</organism>
<name>A0A7J8USZ2_9ROSI</name>
<dbReference type="OrthoDB" id="778454at2759"/>
<dbReference type="Proteomes" id="UP000593573">
    <property type="component" value="Unassembled WGS sequence"/>
</dbReference>
<feature type="compositionally biased region" description="Acidic residues" evidence="1">
    <location>
        <begin position="302"/>
        <end position="317"/>
    </location>
</feature>
<gene>
    <name evidence="2" type="ORF">Goklo_020779</name>
</gene>
<dbReference type="AlphaFoldDB" id="A0A7J8USZ2"/>
<keyword evidence="3" id="KW-1185">Reference proteome</keyword>
<accession>A0A7J8USZ2</accession>
<protein>
    <submittedName>
        <fullName evidence="2">Uncharacterized protein</fullName>
    </submittedName>
</protein>